<organism evidence="1">
    <name type="scientific">Siphoviridae sp. ct89S11</name>
    <dbReference type="NCBI Taxonomy" id="2825357"/>
    <lineage>
        <taxon>Viruses</taxon>
        <taxon>Duplodnaviria</taxon>
        <taxon>Heunggongvirae</taxon>
        <taxon>Uroviricota</taxon>
        <taxon>Caudoviricetes</taxon>
    </lineage>
</organism>
<accession>A0A8S5UR98</accession>
<reference evidence="1" key="1">
    <citation type="journal article" date="2021" name="Proc. Natl. Acad. Sci. U.S.A.">
        <title>A Catalog of Tens of Thousands of Viruses from Human Metagenomes Reveals Hidden Associations with Chronic Diseases.</title>
        <authorList>
            <person name="Tisza M.J."/>
            <person name="Buck C.B."/>
        </authorList>
    </citation>
    <scope>NUCLEOTIDE SEQUENCE</scope>
    <source>
        <strain evidence="1">Ct89S11</strain>
    </source>
</reference>
<name>A0A8S5UR98_9CAUD</name>
<protein>
    <submittedName>
        <fullName evidence="1">Uncharacterized protein</fullName>
    </submittedName>
</protein>
<evidence type="ECO:0000313" key="1">
    <source>
        <dbReference type="EMBL" id="DAF96932.1"/>
    </source>
</evidence>
<dbReference type="EMBL" id="BK016123">
    <property type="protein sequence ID" value="DAF96932.1"/>
    <property type="molecule type" value="Genomic_DNA"/>
</dbReference>
<proteinExistence type="predicted"/>
<sequence length="129" mass="15517">MGYRLFRKEHTMPMIQSHEDHLRVDVDYISLKDCFEAFRRGVEHRDKTLGDILLITNSPDTIEYQTSLGDSYLITYDPIHKVIVMRAFLRDDDVLKPLYIYNQREYQIACEFLRSIMHEKIDMKEDWLV</sequence>